<organism evidence="1 2">
    <name type="scientific">Cetraspora pellucida</name>
    <dbReference type="NCBI Taxonomy" id="1433469"/>
    <lineage>
        <taxon>Eukaryota</taxon>
        <taxon>Fungi</taxon>
        <taxon>Fungi incertae sedis</taxon>
        <taxon>Mucoromycota</taxon>
        <taxon>Glomeromycotina</taxon>
        <taxon>Glomeromycetes</taxon>
        <taxon>Diversisporales</taxon>
        <taxon>Gigasporaceae</taxon>
        <taxon>Cetraspora</taxon>
    </lineage>
</organism>
<dbReference type="Proteomes" id="UP000789759">
    <property type="component" value="Unassembled WGS sequence"/>
</dbReference>
<reference evidence="1" key="1">
    <citation type="submission" date="2021-06" db="EMBL/GenBank/DDBJ databases">
        <authorList>
            <person name="Kallberg Y."/>
            <person name="Tangrot J."/>
            <person name="Rosling A."/>
        </authorList>
    </citation>
    <scope>NUCLEOTIDE SEQUENCE</scope>
    <source>
        <strain evidence="1">FL966</strain>
    </source>
</reference>
<dbReference type="AlphaFoldDB" id="A0A9N9FHK1"/>
<dbReference type="EMBL" id="CAJVQA010002010">
    <property type="protein sequence ID" value="CAG8533617.1"/>
    <property type="molecule type" value="Genomic_DNA"/>
</dbReference>
<proteinExistence type="predicted"/>
<evidence type="ECO:0000313" key="2">
    <source>
        <dbReference type="Proteomes" id="UP000789759"/>
    </source>
</evidence>
<sequence length="106" mass="12200">MSIFYKKIKTSNIYEEETCLSSSSFKSLLEQTKVQVLNNQELKILVTQEAQKTYVVTDLKASKILNKKNIDLKKKDDTLFTFAGNTYTDVTKQTRHMSYNSNSVMS</sequence>
<evidence type="ECO:0000313" key="1">
    <source>
        <dbReference type="EMBL" id="CAG8533617.1"/>
    </source>
</evidence>
<gene>
    <name evidence="1" type="ORF">CPELLU_LOCUS3961</name>
</gene>
<name>A0A9N9FHK1_9GLOM</name>
<keyword evidence="2" id="KW-1185">Reference proteome</keyword>
<protein>
    <submittedName>
        <fullName evidence="1">21347_t:CDS:1</fullName>
    </submittedName>
</protein>
<comment type="caution">
    <text evidence="1">The sequence shown here is derived from an EMBL/GenBank/DDBJ whole genome shotgun (WGS) entry which is preliminary data.</text>
</comment>
<accession>A0A9N9FHK1</accession>